<dbReference type="SUPFAM" id="SSF54593">
    <property type="entry name" value="Glyoxalase/Bleomycin resistance protein/Dihydroxybiphenyl dioxygenase"/>
    <property type="match status" value="1"/>
</dbReference>
<dbReference type="Proteomes" id="UP000234530">
    <property type="component" value="Chromosome"/>
</dbReference>
<keyword evidence="2" id="KW-0560">Oxidoreductase</keyword>
<keyword evidence="2" id="KW-0223">Dioxygenase</keyword>
<dbReference type="GO" id="GO:0051213">
    <property type="term" value="F:dioxygenase activity"/>
    <property type="evidence" value="ECO:0007669"/>
    <property type="project" value="UniProtKB-KW"/>
</dbReference>
<dbReference type="RefSeq" id="WP_101751022.1">
    <property type="nucleotide sequence ID" value="NZ_CP025430.1"/>
</dbReference>
<evidence type="ECO:0000313" key="2">
    <source>
        <dbReference type="EMBL" id="AUH62980.1"/>
    </source>
</evidence>
<organism evidence="2 3">
    <name type="scientific">Paracoccus zhejiangensis</name>
    <dbReference type="NCBI Taxonomy" id="1077935"/>
    <lineage>
        <taxon>Bacteria</taxon>
        <taxon>Pseudomonadati</taxon>
        <taxon>Pseudomonadota</taxon>
        <taxon>Alphaproteobacteria</taxon>
        <taxon>Rhodobacterales</taxon>
        <taxon>Paracoccaceae</taxon>
        <taxon>Paracoccus</taxon>
    </lineage>
</organism>
<evidence type="ECO:0000313" key="3">
    <source>
        <dbReference type="Proteomes" id="UP000234530"/>
    </source>
</evidence>
<dbReference type="InterPro" id="IPR037523">
    <property type="entry name" value="VOC_core"/>
</dbReference>
<dbReference type="Pfam" id="PF00903">
    <property type="entry name" value="Glyoxalase"/>
    <property type="match status" value="1"/>
</dbReference>
<dbReference type="InterPro" id="IPR050383">
    <property type="entry name" value="GlyoxalaseI/FosfomycinResist"/>
</dbReference>
<dbReference type="PANTHER" id="PTHR21366:SF22">
    <property type="entry name" value="VOC DOMAIN-CONTAINING PROTEIN"/>
    <property type="match status" value="1"/>
</dbReference>
<dbReference type="KEGG" id="pzh:CX676_01400"/>
<dbReference type="AlphaFoldDB" id="A0A2H5EUL4"/>
<keyword evidence="3" id="KW-1185">Reference proteome</keyword>
<sequence length="147" mass="16085">MSETSAIPPQLGTLESALYVDDLDAAVGFWQGVIGLPCFQRVPNRHAFFRVAESPRPQVLLVFRAEVTEHPPAPDARLPVPPHGTRGPGHYCLAAAPETLDRWRTHLEAAGIAIEADFHWPNGARSIYFRDPAGNSIEIADPAIWTA</sequence>
<dbReference type="PROSITE" id="PS51819">
    <property type="entry name" value="VOC"/>
    <property type="match status" value="1"/>
</dbReference>
<accession>A0A2H5EUL4</accession>
<gene>
    <name evidence="2" type="ORF">CX676_01400</name>
</gene>
<name>A0A2H5EUL4_9RHOB</name>
<dbReference type="Gene3D" id="3.10.180.10">
    <property type="entry name" value="2,3-Dihydroxybiphenyl 1,2-Dioxygenase, domain 1"/>
    <property type="match status" value="1"/>
</dbReference>
<dbReference type="InterPro" id="IPR004360">
    <property type="entry name" value="Glyas_Fos-R_dOase_dom"/>
</dbReference>
<dbReference type="EMBL" id="CP025430">
    <property type="protein sequence ID" value="AUH62980.1"/>
    <property type="molecule type" value="Genomic_DNA"/>
</dbReference>
<proteinExistence type="predicted"/>
<reference evidence="2 3" key="1">
    <citation type="journal article" date="2013" name="Antonie Van Leeuwenhoek">
        <title>Paracoccus zhejiangensis sp. nov., isolated from activated sludge in wastewater-treatment system.</title>
        <authorList>
            <person name="Wu Z.G."/>
            <person name="Zhang D.F."/>
            <person name="Liu Y.L."/>
            <person name="Wang F."/>
            <person name="Jiang X."/>
            <person name="Li C."/>
            <person name="Li S.P."/>
            <person name="Hong Q."/>
            <person name="Li W.J."/>
        </authorList>
    </citation>
    <scope>NUCLEOTIDE SEQUENCE [LARGE SCALE GENOMIC DNA]</scope>
    <source>
        <strain evidence="2 3">J6</strain>
    </source>
</reference>
<protein>
    <submittedName>
        <fullName evidence="2">Glyoxalase/bleomycin resistance/extradiol dioxygenase family protein</fullName>
    </submittedName>
</protein>
<feature type="domain" description="VOC" evidence="1">
    <location>
        <begin position="10"/>
        <end position="142"/>
    </location>
</feature>
<dbReference type="OrthoDB" id="9812656at2"/>
<dbReference type="InterPro" id="IPR029068">
    <property type="entry name" value="Glyas_Bleomycin-R_OHBP_Dase"/>
</dbReference>
<evidence type="ECO:0000259" key="1">
    <source>
        <dbReference type="PROSITE" id="PS51819"/>
    </source>
</evidence>
<dbReference type="PANTHER" id="PTHR21366">
    <property type="entry name" value="GLYOXALASE FAMILY PROTEIN"/>
    <property type="match status" value="1"/>
</dbReference>